<gene>
    <name evidence="3" type="ORF">KVT40_006560</name>
</gene>
<feature type="region of interest" description="Disordered" evidence="1">
    <location>
        <begin position="435"/>
        <end position="466"/>
    </location>
</feature>
<proteinExistence type="predicted"/>
<dbReference type="Proteomes" id="UP000809789">
    <property type="component" value="Unassembled WGS sequence"/>
</dbReference>
<comment type="caution">
    <text evidence="3">The sequence shown here is derived from an EMBL/GenBank/DDBJ whole genome shotgun (WGS) entry which is preliminary data.</text>
</comment>
<evidence type="ECO:0000259" key="2">
    <source>
        <dbReference type="Pfam" id="PF24564"/>
    </source>
</evidence>
<dbReference type="AlphaFoldDB" id="A0A8K0PI10"/>
<reference evidence="3" key="1">
    <citation type="submission" date="2021-07" db="EMBL/GenBank/DDBJ databases">
        <title>Elsinoe batatas strain:CRI-CJ2 Genome sequencing and assembly.</title>
        <authorList>
            <person name="Huang L."/>
        </authorList>
    </citation>
    <scope>NUCLEOTIDE SEQUENCE</scope>
    <source>
        <strain evidence="3">CRI-CJ2</strain>
    </source>
</reference>
<organism evidence="3 4">
    <name type="scientific">Elsinoe batatas</name>
    <dbReference type="NCBI Taxonomy" id="2601811"/>
    <lineage>
        <taxon>Eukaryota</taxon>
        <taxon>Fungi</taxon>
        <taxon>Dikarya</taxon>
        <taxon>Ascomycota</taxon>
        <taxon>Pezizomycotina</taxon>
        <taxon>Dothideomycetes</taxon>
        <taxon>Dothideomycetidae</taxon>
        <taxon>Myriangiales</taxon>
        <taxon>Elsinoaceae</taxon>
        <taxon>Elsinoe</taxon>
    </lineage>
</organism>
<keyword evidence="4" id="KW-1185">Reference proteome</keyword>
<name>A0A8K0PI10_9PEZI</name>
<dbReference type="OrthoDB" id="5427350at2759"/>
<evidence type="ECO:0000313" key="4">
    <source>
        <dbReference type="Proteomes" id="UP000809789"/>
    </source>
</evidence>
<protein>
    <recommendedName>
        <fullName evidence="2">DUF7605 domain-containing protein</fullName>
    </recommendedName>
</protein>
<sequence>MPVSSNQHQIYVDGLAQDEPTPILRMNSYGHGEDGIAAIRSLIFMRAQDGLMQRLLDYVFNDIEVPLGRMKLVLEKNPDERRDSIFDAVHEAITNAEGCVLGYSDMLKSAADKKVLSSMTKTNKHWIRRFDELIAQWQVVAQAHQTFKAIARRDGRHYIKKRDETTDWNGDVVEVISPSIQLMVRDFKEHCDKRQTQLLESFNRTLDNLRDTIKTDPNIGGIDMTTIFQLLETHKKHFEQRVPLAFAELADNIEKIGNGILPDANEIRAGGSVGWNQGRDFYKSMKSIYLGLLSDAKFRPGTKRVTARRWAYLRERLRNTKAKNPMSSLKADFKYRFTNVLNDFTNCIMDIMQDPFREISADLEARFGRYEDFQDQATRDTIKAALEKVLPQARAMFDEAQECLNYAVEWEKEHTQVKRPPAKVVRVKAEDFLDDMVSDLEDEDEDDDEDGGETEDSDSDLESEAD</sequence>
<dbReference type="EMBL" id="JAESVG020000007">
    <property type="protein sequence ID" value="KAG8626159.1"/>
    <property type="molecule type" value="Genomic_DNA"/>
</dbReference>
<evidence type="ECO:0000313" key="3">
    <source>
        <dbReference type="EMBL" id="KAG8626159.1"/>
    </source>
</evidence>
<feature type="domain" description="DUF7605" evidence="2">
    <location>
        <begin position="123"/>
        <end position="258"/>
    </location>
</feature>
<evidence type="ECO:0000256" key="1">
    <source>
        <dbReference type="SAM" id="MobiDB-lite"/>
    </source>
</evidence>
<accession>A0A8K0PI10</accession>
<dbReference type="Pfam" id="PF24564">
    <property type="entry name" value="DUF7605"/>
    <property type="match status" value="1"/>
</dbReference>
<dbReference type="InterPro" id="IPR056024">
    <property type="entry name" value="DUF7605"/>
</dbReference>